<keyword evidence="6" id="KW-1133">Transmembrane helix</keyword>
<evidence type="ECO:0000256" key="4">
    <source>
        <dbReference type="ARBA" id="ARBA00022475"/>
    </source>
</evidence>
<evidence type="ECO:0000256" key="1">
    <source>
        <dbReference type="ARBA" id="ARBA00004651"/>
    </source>
</evidence>
<dbReference type="GO" id="GO:0030833">
    <property type="term" value="P:regulation of actin filament polymerization"/>
    <property type="evidence" value="ECO:0007669"/>
    <property type="project" value="TreeGrafter"/>
</dbReference>
<keyword evidence="5" id="KW-0812">Transmembrane</keyword>
<dbReference type="PRINTS" id="PR00452">
    <property type="entry name" value="SH3DOMAIN"/>
</dbReference>
<evidence type="ECO:0000256" key="2">
    <source>
        <dbReference type="ARBA" id="ARBA00009739"/>
    </source>
</evidence>
<keyword evidence="7" id="KW-0346">Stress response</keyword>
<comment type="subcellular location">
    <subcellularLocation>
        <location evidence="1">Cell membrane</location>
        <topology evidence="1">Multi-pass membrane protein</topology>
    </subcellularLocation>
</comment>
<dbReference type="VEuPathDB" id="FungiDB:FUN_021705"/>
<gene>
    <name evidence="12" type="ORF">RhiirA1_457029</name>
    <name evidence="11" type="ORF">RhiirA5_416333</name>
</gene>
<dbReference type="Proteomes" id="UP000232688">
    <property type="component" value="Unassembled WGS sequence"/>
</dbReference>
<dbReference type="InterPro" id="IPR001452">
    <property type="entry name" value="SH3_domain"/>
</dbReference>
<dbReference type="EMBL" id="LLXJ01000506">
    <property type="protein sequence ID" value="PKC08912.1"/>
    <property type="molecule type" value="Genomic_DNA"/>
</dbReference>
<dbReference type="PANTHER" id="PTHR15735:SF20">
    <property type="entry name" value="HIGH OSMOLARITY SIGNALING PROTEIN SHO1"/>
    <property type="match status" value="1"/>
</dbReference>
<dbReference type="EMBL" id="LLXH01000323">
    <property type="protein sequence ID" value="PKC68611.1"/>
    <property type="molecule type" value="Genomic_DNA"/>
</dbReference>
<accession>A0A2I1ESE4</accession>
<dbReference type="InterPro" id="IPR035522">
    <property type="entry name" value="Sho1_SH3"/>
</dbReference>
<evidence type="ECO:0000313" key="11">
    <source>
        <dbReference type="EMBL" id="PKC08912.1"/>
    </source>
</evidence>
<evidence type="ECO:0000313" key="14">
    <source>
        <dbReference type="Proteomes" id="UP000232722"/>
    </source>
</evidence>
<dbReference type="PROSITE" id="PS50002">
    <property type="entry name" value="SH3"/>
    <property type="match status" value="1"/>
</dbReference>
<evidence type="ECO:0000256" key="9">
    <source>
        <dbReference type="PROSITE-ProRule" id="PRU00192"/>
    </source>
</evidence>
<dbReference type="CDD" id="cd11855">
    <property type="entry name" value="SH3_Sho1p"/>
    <property type="match status" value="1"/>
</dbReference>
<dbReference type="SMART" id="SM00326">
    <property type="entry name" value="SH3"/>
    <property type="match status" value="1"/>
</dbReference>
<organism evidence="12 13">
    <name type="scientific">Rhizophagus irregularis</name>
    <dbReference type="NCBI Taxonomy" id="588596"/>
    <lineage>
        <taxon>Eukaryota</taxon>
        <taxon>Fungi</taxon>
        <taxon>Fungi incertae sedis</taxon>
        <taxon>Mucoromycota</taxon>
        <taxon>Glomeromycotina</taxon>
        <taxon>Glomeromycetes</taxon>
        <taxon>Glomerales</taxon>
        <taxon>Glomeraceae</taxon>
        <taxon>Rhizophagus</taxon>
    </lineage>
</organism>
<protein>
    <recommendedName>
        <fullName evidence="10">SH3 domain-containing protein</fullName>
    </recommendedName>
</protein>
<dbReference type="AlphaFoldDB" id="A0A2I1ESE4"/>
<reference evidence="11 14" key="2">
    <citation type="submission" date="2017-09" db="EMBL/GenBank/DDBJ databases">
        <title>Extensive intraspecific genome diversity in a model arbuscular mycorrhizal fungus.</title>
        <authorList>
            <person name="Chen E.C."/>
            <person name="Morin E."/>
            <person name="Beaudet D."/>
            <person name="Noel J."/>
            <person name="Ndikumana S."/>
            <person name="Charron P."/>
            <person name="St-Onge C."/>
            <person name="Giorgi J."/>
            <person name="Grigoriev I.V."/>
            <person name="Roux C."/>
            <person name="Martin F.M."/>
            <person name="Corradi N."/>
        </authorList>
    </citation>
    <scope>NUCLEOTIDE SEQUENCE [LARGE SCALE GENOMIC DNA]</scope>
    <source>
        <strain evidence="11 14">A5</strain>
    </source>
</reference>
<dbReference type="VEuPathDB" id="FungiDB:RhiirFUN_003553"/>
<comment type="caution">
    <text evidence="12">The sequence shown here is derived from an EMBL/GenBank/DDBJ whole genome shotgun (WGS) entry which is preliminary data.</text>
</comment>
<dbReference type="Gene3D" id="2.30.30.40">
    <property type="entry name" value="SH3 Domains"/>
    <property type="match status" value="1"/>
</dbReference>
<reference evidence="12 13" key="3">
    <citation type="submission" date="2017-10" db="EMBL/GenBank/DDBJ databases">
        <title>Extensive intraspecific genome diversity in a model arbuscular mycorrhizal fungus.</title>
        <authorList>
            <person name="Chen E.C.H."/>
            <person name="Morin E."/>
            <person name="Baudet D."/>
            <person name="Noel J."/>
            <person name="Ndikumana S."/>
            <person name="Charron P."/>
            <person name="St-Onge C."/>
            <person name="Giorgi J."/>
            <person name="Grigoriev I.V."/>
            <person name="Roux C."/>
            <person name="Martin F.M."/>
            <person name="Corradi N."/>
        </authorList>
    </citation>
    <scope>NUCLEOTIDE SEQUENCE [LARGE SCALE GENOMIC DNA]</scope>
    <source>
        <strain evidence="12 13">A1</strain>
    </source>
</reference>
<feature type="domain" description="SH3" evidence="10">
    <location>
        <begin position="72"/>
        <end position="130"/>
    </location>
</feature>
<name>A0A2I1ESE4_9GLOM</name>
<comment type="similarity">
    <text evidence="2">Belongs to the SHO1 family.</text>
</comment>
<evidence type="ECO:0000313" key="13">
    <source>
        <dbReference type="Proteomes" id="UP000232688"/>
    </source>
</evidence>
<dbReference type="Proteomes" id="UP000232722">
    <property type="component" value="Unassembled WGS sequence"/>
</dbReference>
<evidence type="ECO:0000256" key="6">
    <source>
        <dbReference type="ARBA" id="ARBA00022989"/>
    </source>
</evidence>
<dbReference type="GO" id="GO:0005886">
    <property type="term" value="C:plasma membrane"/>
    <property type="evidence" value="ECO:0007669"/>
    <property type="project" value="UniProtKB-SubCell"/>
</dbReference>
<evidence type="ECO:0000256" key="5">
    <source>
        <dbReference type="ARBA" id="ARBA00022692"/>
    </source>
</evidence>
<dbReference type="InterPro" id="IPR036028">
    <property type="entry name" value="SH3-like_dom_sf"/>
</dbReference>
<reference evidence="11 14" key="1">
    <citation type="submission" date="2016-04" db="EMBL/GenBank/DDBJ databases">
        <title>Genome analyses suggest a sexual origin of heterokaryosis in a supposedly ancient asexual fungus.</title>
        <authorList>
            <person name="Ropars J."/>
            <person name="Sedzielewska K."/>
            <person name="Noel J."/>
            <person name="Charron P."/>
            <person name="Farinelli L."/>
            <person name="Marton T."/>
            <person name="Kruger M."/>
            <person name="Pelin A."/>
            <person name="Brachmann A."/>
            <person name="Corradi N."/>
        </authorList>
    </citation>
    <scope>NUCLEOTIDE SEQUENCE [LARGE SCALE GENOMIC DNA]</scope>
    <source>
        <strain evidence="11 14">A5</strain>
    </source>
</reference>
<sequence length="130" mass="14673">MTLPLMRTGLRHYEANPDDNNELSFSKKEILKIRNGGKQRKQMLQIIPRENWEAVPVKDDNDVSNTVPANNEYTRRAKALLDYDANPNDNSELSFSKGKILEIADHNGGWWQAKKADGETGIAPSNYVSS</sequence>
<evidence type="ECO:0000256" key="7">
    <source>
        <dbReference type="ARBA" id="ARBA00023016"/>
    </source>
</evidence>
<keyword evidence="4" id="KW-1003">Cell membrane</keyword>
<proteinExistence type="inferred from homology"/>
<keyword evidence="3 9" id="KW-0728">SH3 domain</keyword>
<dbReference type="Pfam" id="PF00018">
    <property type="entry name" value="SH3_1"/>
    <property type="match status" value="1"/>
</dbReference>
<evidence type="ECO:0000256" key="3">
    <source>
        <dbReference type="ARBA" id="ARBA00022443"/>
    </source>
</evidence>
<evidence type="ECO:0000313" key="12">
    <source>
        <dbReference type="EMBL" id="PKC68611.1"/>
    </source>
</evidence>
<dbReference type="SUPFAM" id="SSF50044">
    <property type="entry name" value="SH3-domain"/>
    <property type="match status" value="1"/>
</dbReference>
<dbReference type="VEuPathDB" id="FungiDB:RhiirA1_457029"/>
<evidence type="ECO:0000256" key="8">
    <source>
        <dbReference type="ARBA" id="ARBA00023136"/>
    </source>
</evidence>
<dbReference type="OrthoDB" id="5983572at2759"/>
<keyword evidence="8" id="KW-0472">Membrane</keyword>
<dbReference type="PANTHER" id="PTHR15735">
    <property type="entry name" value="FCH AND DOUBLE SH3 DOMAINS PROTEIN"/>
    <property type="match status" value="1"/>
</dbReference>
<evidence type="ECO:0000259" key="10">
    <source>
        <dbReference type="PROSITE" id="PS50002"/>
    </source>
</evidence>
<reference evidence="12 13" key="4">
    <citation type="submission" date="2017-10" db="EMBL/GenBank/DDBJ databases">
        <title>Genome analyses suggest a sexual origin of heterokaryosis in a supposedly ancient asexual fungus.</title>
        <authorList>
            <person name="Corradi N."/>
            <person name="Sedzielewska K."/>
            <person name="Noel J."/>
            <person name="Charron P."/>
            <person name="Farinelli L."/>
            <person name="Marton T."/>
            <person name="Kruger M."/>
            <person name="Pelin A."/>
            <person name="Brachmann A."/>
            <person name="Corradi N."/>
        </authorList>
    </citation>
    <scope>NUCLEOTIDE SEQUENCE [LARGE SCALE GENOMIC DNA]</scope>
    <source>
        <strain evidence="12 13">A1</strain>
    </source>
</reference>